<comment type="caution">
    <text evidence="1">The sequence shown here is derived from an EMBL/GenBank/DDBJ whole genome shotgun (WGS) entry which is preliminary data.</text>
</comment>
<dbReference type="RefSeq" id="WP_129005551.1">
    <property type="nucleotide sequence ID" value="NZ_SDHZ01000004.1"/>
</dbReference>
<dbReference type="OrthoDB" id="1038500at2"/>
<gene>
    <name evidence="1" type="primary">traN</name>
    <name evidence="1" type="ORF">ESB13_20385</name>
</gene>
<evidence type="ECO:0000313" key="2">
    <source>
        <dbReference type="Proteomes" id="UP000290545"/>
    </source>
</evidence>
<dbReference type="NCBIfam" id="TIGR03780">
    <property type="entry name" value="Bac_Flav_CT_N"/>
    <property type="match status" value="1"/>
</dbReference>
<accession>A0A4Q1D265</accession>
<protein>
    <submittedName>
        <fullName evidence="1">Conjugative transposon protein TraN</fullName>
    </submittedName>
</protein>
<evidence type="ECO:0000313" key="1">
    <source>
        <dbReference type="EMBL" id="RXK81297.1"/>
    </source>
</evidence>
<name>A0A4Q1D265_9BACT</name>
<sequence>MKMKTVRLGVVIALLFGVFFNDVDAQLSGRLPVFNEIPTLDLAVGYSKTTNLVFPYEIKSVDRGSKSLLAQKAKGVENVLLVKAGQVDFAETNLSVITGDGRLYSFRVVYAENPSLLNLSFQPDSVPAFAAWPERVPAKIDGVLVNDDILHADADHAKHAATFLNKRTKENKVAAALHSIYVKDKVMWFSLELQNYSLLDYEPAFIRFFLKDKKKAKRTAQQETELYPVYQEKSLSVAGNKSLTTTIGLPQFTIPADQQLVIQIGEHNNSRLLELTIKGGVILKTRLLRP</sequence>
<reference evidence="1 2" key="1">
    <citation type="submission" date="2019-01" db="EMBL/GenBank/DDBJ databases">
        <title>Filimonas sp. strain TTM-71.</title>
        <authorList>
            <person name="Chen W.-M."/>
        </authorList>
    </citation>
    <scope>NUCLEOTIDE SEQUENCE [LARGE SCALE GENOMIC DNA]</scope>
    <source>
        <strain evidence="1 2">TTM-71</strain>
    </source>
</reference>
<dbReference type="EMBL" id="SDHZ01000004">
    <property type="protein sequence ID" value="RXK81297.1"/>
    <property type="molecule type" value="Genomic_DNA"/>
</dbReference>
<dbReference type="InterPro" id="IPR022298">
    <property type="entry name" value="Conjug_transposon_TraN"/>
</dbReference>
<dbReference type="AlphaFoldDB" id="A0A4Q1D265"/>
<proteinExistence type="predicted"/>
<organism evidence="1 2">
    <name type="scientific">Filimonas effusa</name>
    <dbReference type="NCBI Taxonomy" id="2508721"/>
    <lineage>
        <taxon>Bacteria</taxon>
        <taxon>Pseudomonadati</taxon>
        <taxon>Bacteroidota</taxon>
        <taxon>Chitinophagia</taxon>
        <taxon>Chitinophagales</taxon>
        <taxon>Chitinophagaceae</taxon>
        <taxon>Filimonas</taxon>
    </lineage>
</organism>
<dbReference type="Proteomes" id="UP000290545">
    <property type="component" value="Unassembled WGS sequence"/>
</dbReference>
<dbReference type="Pfam" id="PF13595">
    <property type="entry name" value="DUF4138"/>
    <property type="match status" value="1"/>
</dbReference>
<keyword evidence="2" id="KW-1185">Reference proteome</keyword>